<dbReference type="KEGG" id="chya:V22_19040"/>
<dbReference type="EMBL" id="CP036316">
    <property type="protein sequence ID" value="QDT64664.1"/>
    <property type="molecule type" value="Genomic_DNA"/>
</dbReference>
<keyword evidence="2" id="KW-1185">Reference proteome</keyword>
<name>A0A517T8F3_9PLAN</name>
<proteinExistence type="predicted"/>
<evidence type="ECO:0000313" key="1">
    <source>
        <dbReference type="EMBL" id="QDT64664.1"/>
    </source>
</evidence>
<organism evidence="1 2">
    <name type="scientific">Calycomorphotria hydatis</name>
    <dbReference type="NCBI Taxonomy" id="2528027"/>
    <lineage>
        <taxon>Bacteria</taxon>
        <taxon>Pseudomonadati</taxon>
        <taxon>Planctomycetota</taxon>
        <taxon>Planctomycetia</taxon>
        <taxon>Planctomycetales</taxon>
        <taxon>Planctomycetaceae</taxon>
        <taxon>Calycomorphotria</taxon>
    </lineage>
</organism>
<sequence length="82" mass="9336">MTNVIFRETCPKPLPNCDLAMPSSRVSPTVFLLGNRFNVCSLPTWQPNLRRKIRFFAAMLSKVVLKLCTLRTTIRAQTITPN</sequence>
<reference evidence="1 2" key="1">
    <citation type="submission" date="2019-02" db="EMBL/GenBank/DDBJ databases">
        <title>Deep-cultivation of Planctomycetes and their phenomic and genomic characterization uncovers novel biology.</title>
        <authorList>
            <person name="Wiegand S."/>
            <person name="Jogler M."/>
            <person name="Boedeker C."/>
            <person name="Pinto D."/>
            <person name="Vollmers J."/>
            <person name="Rivas-Marin E."/>
            <person name="Kohn T."/>
            <person name="Peeters S.H."/>
            <person name="Heuer A."/>
            <person name="Rast P."/>
            <person name="Oberbeckmann S."/>
            <person name="Bunk B."/>
            <person name="Jeske O."/>
            <person name="Meyerdierks A."/>
            <person name="Storesund J.E."/>
            <person name="Kallscheuer N."/>
            <person name="Luecker S."/>
            <person name="Lage O.M."/>
            <person name="Pohl T."/>
            <person name="Merkel B.J."/>
            <person name="Hornburger P."/>
            <person name="Mueller R.-W."/>
            <person name="Bruemmer F."/>
            <person name="Labrenz M."/>
            <person name="Spormann A.M."/>
            <person name="Op den Camp H."/>
            <person name="Overmann J."/>
            <person name="Amann R."/>
            <person name="Jetten M.S.M."/>
            <person name="Mascher T."/>
            <person name="Medema M.H."/>
            <person name="Devos D.P."/>
            <person name="Kaster A.-K."/>
            <person name="Ovreas L."/>
            <person name="Rohde M."/>
            <person name="Galperin M.Y."/>
            <person name="Jogler C."/>
        </authorList>
    </citation>
    <scope>NUCLEOTIDE SEQUENCE [LARGE SCALE GENOMIC DNA]</scope>
    <source>
        <strain evidence="1 2">V22</strain>
    </source>
</reference>
<dbReference type="Proteomes" id="UP000319976">
    <property type="component" value="Chromosome"/>
</dbReference>
<protein>
    <submittedName>
        <fullName evidence="1">Uncharacterized protein</fullName>
    </submittedName>
</protein>
<gene>
    <name evidence="1" type="ORF">V22_19040</name>
</gene>
<evidence type="ECO:0000313" key="2">
    <source>
        <dbReference type="Proteomes" id="UP000319976"/>
    </source>
</evidence>
<accession>A0A517T8F3</accession>
<dbReference type="AlphaFoldDB" id="A0A517T8F3"/>